<dbReference type="EMBL" id="JABBNU010000004">
    <property type="protein sequence ID" value="NMM48358.1"/>
    <property type="molecule type" value="Genomic_DNA"/>
</dbReference>
<dbReference type="InterPro" id="IPR015341">
    <property type="entry name" value="Glyco_hydro_38_cen"/>
</dbReference>
<evidence type="ECO:0000313" key="6">
    <source>
        <dbReference type="EMBL" id="NMM48358.1"/>
    </source>
</evidence>
<feature type="domain" description="Glycoside hydrolase family 38 central" evidence="5">
    <location>
        <begin position="601"/>
        <end position="669"/>
    </location>
</feature>
<dbReference type="GO" id="GO:0046872">
    <property type="term" value="F:metal ion binding"/>
    <property type="evidence" value="ECO:0007669"/>
    <property type="project" value="UniProtKB-KW"/>
</dbReference>
<protein>
    <submittedName>
        <fullName evidence="6">Alpha-mannosidase</fullName>
    </submittedName>
</protein>
<evidence type="ECO:0000259" key="5">
    <source>
        <dbReference type="SMART" id="SM00872"/>
    </source>
</evidence>
<dbReference type="Gene3D" id="1.20.1270.50">
    <property type="entry name" value="Glycoside hydrolase family 38, central domain"/>
    <property type="match status" value="1"/>
</dbReference>
<evidence type="ECO:0000256" key="4">
    <source>
        <dbReference type="ARBA" id="ARBA00023295"/>
    </source>
</evidence>
<evidence type="ECO:0000256" key="2">
    <source>
        <dbReference type="ARBA" id="ARBA00022723"/>
    </source>
</evidence>
<dbReference type="SUPFAM" id="SSF74650">
    <property type="entry name" value="Galactose mutarotase-like"/>
    <property type="match status" value="1"/>
</dbReference>
<dbReference type="InterPro" id="IPR011330">
    <property type="entry name" value="Glyco_hydro/deAcase_b/a-brl"/>
</dbReference>
<dbReference type="Gene3D" id="2.70.98.30">
    <property type="entry name" value="Golgi alpha-mannosidase II, domain 4"/>
    <property type="match status" value="1"/>
</dbReference>
<dbReference type="PANTHER" id="PTHR46017">
    <property type="entry name" value="ALPHA-MANNOSIDASE 2C1"/>
    <property type="match status" value="1"/>
</dbReference>
<keyword evidence="4" id="KW-0326">Glycosidase</keyword>
<dbReference type="SUPFAM" id="SSF88688">
    <property type="entry name" value="Families 57/38 glycoside transferase middle domain"/>
    <property type="match status" value="1"/>
</dbReference>
<evidence type="ECO:0000313" key="7">
    <source>
        <dbReference type="Proteomes" id="UP000559010"/>
    </source>
</evidence>
<dbReference type="Pfam" id="PF09261">
    <property type="entry name" value="Alpha-mann_mid"/>
    <property type="match status" value="1"/>
</dbReference>
<dbReference type="Pfam" id="PF01074">
    <property type="entry name" value="Glyco_hydro_38N"/>
    <property type="match status" value="1"/>
</dbReference>
<name>A0A848IYX5_9BACT</name>
<dbReference type="SUPFAM" id="SSF88713">
    <property type="entry name" value="Glycoside hydrolase/deacetylase"/>
    <property type="match status" value="1"/>
</dbReference>
<dbReference type="Gene3D" id="2.60.40.2220">
    <property type="match status" value="1"/>
</dbReference>
<comment type="caution">
    <text evidence="6">The sequence shown here is derived from an EMBL/GenBank/DDBJ whole genome shotgun (WGS) entry which is preliminary data.</text>
</comment>
<dbReference type="InterPro" id="IPR041147">
    <property type="entry name" value="GH38_C"/>
</dbReference>
<dbReference type="RefSeq" id="WP_169680016.1">
    <property type="nucleotide sequence ID" value="NZ_JABBNU010000004.1"/>
</dbReference>
<comment type="similarity">
    <text evidence="1">Belongs to the glycosyl hydrolase 38 family.</text>
</comment>
<evidence type="ECO:0000256" key="1">
    <source>
        <dbReference type="ARBA" id="ARBA00009792"/>
    </source>
</evidence>
<dbReference type="InterPro" id="IPR037094">
    <property type="entry name" value="Glyco_hydro_38_cen_sf"/>
</dbReference>
<reference evidence="6 7" key="1">
    <citation type="submission" date="2020-04" db="EMBL/GenBank/DDBJ databases">
        <title>Flammeovirgaceae bacterium KN852 isolated from deep sea.</title>
        <authorList>
            <person name="Zhang D.-C."/>
        </authorList>
    </citation>
    <scope>NUCLEOTIDE SEQUENCE [LARGE SCALE GENOMIC DNA]</scope>
    <source>
        <strain evidence="6 7">KN852</strain>
    </source>
</reference>
<dbReference type="SMART" id="SM00872">
    <property type="entry name" value="Alpha-mann_mid"/>
    <property type="match status" value="1"/>
</dbReference>
<dbReference type="InterPro" id="IPR000602">
    <property type="entry name" value="Glyco_hydro_38_N"/>
</dbReference>
<keyword evidence="2" id="KW-0479">Metal-binding</keyword>
<dbReference type="Pfam" id="PF17677">
    <property type="entry name" value="Glyco_hydro38C2"/>
    <property type="match status" value="1"/>
</dbReference>
<dbReference type="AlphaFoldDB" id="A0A848IYX5"/>
<dbReference type="GO" id="GO:0009313">
    <property type="term" value="P:oligosaccharide catabolic process"/>
    <property type="evidence" value="ECO:0007669"/>
    <property type="project" value="TreeGrafter"/>
</dbReference>
<proteinExistence type="inferred from homology"/>
<dbReference type="GO" id="GO:0004559">
    <property type="term" value="F:alpha-mannosidase activity"/>
    <property type="evidence" value="ECO:0007669"/>
    <property type="project" value="InterPro"/>
</dbReference>
<dbReference type="PANTHER" id="PTHR46017:SF1">
    <property type="entry name" value="ALPHA-MANNOSIDASE 2C1"/>
    <property type="match status" value="1"/>
</dbReference>
<dbReference type="Proteomes" id="UP000559010">
    <property type="component" value="Unassembled WGS sequence"/>
</dbReference>
<evidence type="ECO:0000256" key="3">
    <source>
        <dbReference type="ARBA" id="ARBA00022801"/>
    </source>
</evidence>
<dbReference type="InterPro" id="IPR027291">
    <property type="entry name" value="Glyco_hydro_38_N_sf"/>
</dbReference>
<keyword evidence="3" id="KW-0378">Hydrolase</keyword>
<dbReference type="InterPro" id="IPR028995">
    <property type="entry name" value="Glyco_hydro_57/38_cen_sf"/>
</dbReference>
<sequence>MGFIYFKLLRMIAINYLRLFVFVGCFSITILCSAQDGMEFTDPQTIEYIKKAAEGDHLALEGGHLALDGHVMPYMFFEPHEIMYLFRLSQIRHEVIWKADSIYFSDSWEDDFPEKIPKSKDVIKVPSSHKFGKRHTESTIWFNLPAINLTSEREKFLCIKPLDMSLVGWPETTIFIDNQPKAALLRQHFYWSFDQIKKDSEPKLVCLKSFGVFDKPRGYREISVVERNPIIDELYWRVRVLIEALSILPEDSSGYQPISSAVKKVMNTLDLNLSSATSFQSQAEITLDNLRKDFLEIEKVAKNNPVLSVLIHGHLDSAWRWTLTQTDEKIQRLVLNNLYLMDRYPQLRYVFTSPYHYERLKKLYPKLYDRVLEKIKSGQWIANGATYLEGDLNLPGGESVIRQFLYGLAFYENELGVTENALFLPDTFGYPAFFPQIVKQFGLDHLIAMRVNTPEIDRTIYDWKGVDGSSILVFGLSTPAWEYPYIYEMHRGAGKKGYLRTTYNAPDPGPRRSFGTWQQFKNKDITDNQLMLIGWGDGGGGATEDHLELMHYGASLPGIPKLEWTNLVDYVNSQKSVSDNYPGFSHKIMPEKWIQKTFMMASGLKVANRMVESQLKECEALCSFASLHGFEYPAEELRALWKKLLIQHFHDIITGQGVPEVLMKAKQDLDSISLSVDIISTDAMNFIAEKLTMKSDGLLLFNSSGVNFNGVIDLGNIDLKGKSLVDEGDKEIEFTYSDEGNLLLKANDLKPFTFIKYYLSDNTSSIQTGVNVSANEIENQFLILKINDQGEIISLFDKELKKELVSSGRKFNVFYKVDYKNDKRELITLDSKFINAFQNDLTGGLTFEKSIGDSRIVQKIILEKGSREIKFDSYVDWKEEYRLGVDFPINNINKMGTYGLQFGFDSLSTAISNPNDSLFIPFAAYQWVNISGENYGYSLLDNGRYAYDIKGGGVFLNLAYGLRKHNYQELADVEWNQKASGDIGGENFTYSFMPHSADFVKSKIINKARALNSITRARLIPENSNDDIDPYLILSESDDIIIESIKMAEDGEGIIVRMSEKNKEKATVKLKLNRRFTSASLNKINESENQKINITNSEIELNFNPFEIKTIRLTY</sequence>
<organism evidence="6 7">
    <name type="scientific">Marinigracilibium pacificum</name>
    <dbReference type="NCBI Taxonomy" id="2729599"/>
    <lineage>
        <taxon>Bacteria</taxon>
        <taxon>Pseudomonadati</taxon>
        <taxon>Bacteroidota</taxon>
        <taxon>Cytophagia</taxon>
        <taxon>Cytophagales</taxon>
        <taxon>Flammeovirgaceae</taxon>
        <taxon>Marinigracilibium</taxon>
    </lineage>
</organism>
<dbReference type="GO" id="GO:0006013">
    <property type="term" value="P:mannose metabolic process"/>
    <property type="evidence" value="ECO:0007669"/>
    <property type="project" value="InterPro"/>
</dbReference>
<dbReference type="InterPro" id="IPR011013">
    <property type="entry name" value="Gal_mutarotase_sf_dom"/>
</dbReference>
<dbReference type="Pfam" id="PF07748">
    <property type="entry name" value="Glyco_hydro_38C"/>
    <property type="match status" value="1"/>
</dbReference>
<dbReference type="InterPro" id="IPR011682">
    <property type="entry name" value="Glyco_hydro_38_C"/>
</dbReference>
<dbReference type="Gene3D" id="3.20.110.10">
    <property type="entry name" value="Glycoside hydrolase 38, N terminal domain"/>
    <property type="match status" value="1"/>
</dbReference>
<gene>
    <name evidence="6" type="ORF">HH304_08100</name>
</gene>
<dbReference type="GO" id="GO:0030246">
    <property type="term" value="F:carbohydrate binding"/>
    <property type="evidence" value="ECO:0007669"/>
    <property type="project" value="InterPro"/>
</dbReference>
<accession>A0A848IYX5</accession>
<keyword evidence="7" id="KW-1185">Reference proteome</keyword>